<comment type="caution">
    <text evidence="2">The sequence shown here is derived from an EMBL/GenBank/DDBJ whole genome shotgun (WGS) entry which is preliminary data.</text>
</comment>
<sequence length="217" mass="22939" precursor="true">MKACLAALACLGVAATLTPASAYYKTVTIDGDFSDWADVPVIDSDPADNPGSVDIGDIKVANDENFLYIYYTSYDSLALSTFISIDYDSDVSTGYDVFGMGLIGSEAAWQNDFPFQQQAGVFNNGLGLTGEFFGSGAALIAPYGDFPEHELAISLDIAFGFTGIPVFDDADFDLLLWTDVGAGDVSSKISYTLSVPEPTSAAIVLLGALGTATRRRN</sequence>
<dbReference type="Gene3D" id="2.60.40.1190">
    <property type="match status" value="1"/>
</dbReference>
<keyword evidence="1" id="KW-0732">Signal</keyword>
<evidence type="ECO:0000256" key="1">
    <source>
        <dbReference type="SAM" id="SignalP"/>
    </source>
</evidence>
<dbReference type="AlphaFoldDB" id="A0A5C6A0N2"/>
<feature type="chain" id="PRO_5023062516" description="PEP-CTERM protein-sorting domain-containing protein" evidence="1">
    <location>
        <begin position="23"/>
        <end position="217"/>
    </location>
</feature>
<dbReference type="InterPro" id="IPR013424">
    <property type="entry name" value="Ice-binding_C"/>
</dbReference>
<protein>
    <recommendedName>
        <fullName evidence="4">PEP-CTERM protein-sorting domain-containing protein</fullName>
    </recommendedName>
</protein>
<reference evidence="2 3" key="1">
    <citation type="submission" date="2019-02" db="EMBL/GenBank/DDBJ databases">
        <title>Deep-cultivation of Planctomycetes and their phenomic and genomic characterization uncovers novel biology.</title>
        <authorList>
            <person name="Wiegand S."/>
            <person name="Jogler M."/>
            <person name="Boedeker C."/>
            <person name="Pinto D."/>
            <person name="Vollmers J."/>
            <person name="Rivas-Marin E."/>
            <person name="Kohn T."/>
            <person name="Peeters S.H."/>
            <person name="Heuer A."/>
            <person name="Rast P."/>
            <person name="Oberbeckmann S."/>
            <person name="Bunk B."/>
            <person name="Jeske O."/>
            <person name="Meyerdierks A."/>
            <person name="Storesund J.E."/>
            <person name="Kallscheuer N."/>
            <person name="Luecker S."/>
            <person name="Lage O.M."/>
            <person name="Pohl T."/>
            <person name="Merkel B.J."/>
            <person name="Hornburger P."/>
            <person name="Mueller R.-W."/>
            <person name="Bruemmer F."/>
            <person name="Labrenz M."/>
            <person name="Spormann A.M."/>
            <person name="Op Den Camp H."/>
            <person name="Overmann J."/>
            <person name="Amann R."/>
            <person name="Jetten M.S.M."/>
            <person name="Mascher T."/>
            <person name="Medema M.H."/>
            <person name="Devos D.P."/>
            <person name="Kaster A.-K."/>
            <person name="Ovreas L."/>
            <person name="Rohde M."/>
            <person name="Galperin M.Y."/>
            <person name="Jogler C."/>
        </authorList>
    </citation>
    <scope>NUCLEOTIDE SEQUENCE [LARGE SCALE GENOMIC DNA]</scope>
    <source>
        <strain evidence="2 3">Pla108</strain>
    </source>
</reference>
<dbReference type="Proteomes" id="UP000317421">
    <property type="component" value="Unassembled WGS sequence"/>
</dbReference>
<feature type="signal peptide" evidence="1">
    <location>
        <begin position="1"/>
        <end position="22"/>
    </location>
</feature>
<name>A0A5C6A0N2_9BACT</name>
<accession>A0A5C6A0N2</accession>
<dbReference type="SUPFAM" id="SSF49344">
    <property type="entry name" value="CBD9-like"/>
    <property type="match status" value="1"/>
</dbReference>
<evidence type="ECO:0000313" key="3">
    <source>
        <dbReference type="Proteomes" id="UP000317421"/>
    </source>
</evidence>
<gene>
    <name evidence="2" type="ORF">Pla108_40170</name>
</gene>
<dbReference type="NCBIfam" id="TIGR02595">
    <property type="entry name" value="PEP_CTERM"/>
    <property type="match status" value="1"/>
</dbReference>
<dbReference type="EMBL" id="SJPR01000009">
    <property type="protein sequence ID" value="TWT92877.1"/>
    <property type="molecule type" value="Genomic_DNA"/>
</dbReference>
<organism evidence="2 3">
    <name type="scientific">Botrimarina colliarenosi</name>
    <dbReference type="NCBI Taxonomy" id="2528001"/>
    <lineage>
        <taxon>Bacteria</taxon>
        <taxon>Pseudomonadati</taxon>
        <taxon>Planctomycetota</taxon>
        <taxon>Planctomycetia</taxon>
        <taxon>Pirellulales</taxon>
        <taxon>Lacipirellulaceae</taxon>
        <taxon>Botrimarina</taxon>
    </lineage>
</organism>
<evidence type="ECO:0008006" key="4">
    <source>
        <dbReference type="Google" id="ProtNLM"/>
    </source>
</evidence>
<evidence type="ECO:0000313" key="2">
    <source>
        <dbReference type="EMBL" id="TWT92877.1"/>
    </source>
</evidence>
<keyword evidence="3" id="KW-1185">Reference proteome</keyword>
<dbReference type="OrthoDB" id="263773at2"/>
<proteinExistence type="predicted"/>
<dbReference type="RefSeq" id="WP_146446691.1">
    <property type="nucleotide sequence ID" value="NZ_SJPR01000009.1"/>
</dbReference>